<comment type="caution">
    <text evidence="1">The sequence shown here is derived from an EMBL/GenBank/DDBJ whole genome shotgun (WGS) entry which is preliminary data.</text>
</comment>
<dbReference type="PANTHER" id="PTHR33112">
    <property type="entry name" value="DOMAIN PROTEIN, PUTATIVE-RELATED"/>
    <property type="match status" value="1"/>
</dbReference>
<dbReference type="Proteomes" id="UP001628179">
    <property type="component" value="Unassembled WGS sequence"/>
</dbReference>
<sequence>MHEVYSNGFCNISASDANGCSESMFSSRNPGVVLPQVIELKIGDQHSDVNRTKLFRVFDDSLWDTNVIKALVNTLAWVFQERFLSPRVIQFGKRLLTWDCLKGPAAEIFPDGLPDLRQRSSSGSFKSFDPSGVASEYSYFNALIAFCGVAKHMAGFLKDGYVAGMWRRYLEGELLWYVEKDTLGRKSSRSAEYRALSWSWASIDGRVSPGTANVEHSLIKVEEVHLDYRTGGETGEVTGGWLRLRGVLKRLRLVRNTFTRRNRIDIGWDMFLGGVKVTIPEEELGLRAPLFVLLDVHQEDFDEENANELLFTMCARKNNRRWQENGDLGYNAMYILLFRLVNWEKAVFERIGVALTLGQEVEETILKIQSPSNAPPAPCLEYRDGMHSICLV</sequence>
<name>A0ABQ0GEN9_9PEZI</name>
<gene>
    <name evidence="1" type="ORF">MFIFM68171_06421</name>
</gene>
<dbReference type="PANTHER" id="PTHR33112:SF11">
    <property type="entry name" value="HETEROKARYON INCOMPATIBILITY DOMAIN-CONTAINING PROTEIN"/>
    <property type="match status" value="1"/>
</dbReference>
<accession>A0ABQ0GEN9</accession>
<dbReference type="GeneID" id="98177164"/>
<organism evidence="1 2">
    <name type="scientific">Madurella fahalii</name>
    <dbReference type="NCBI Taxonomy" id="1157608"/>
    <lineage>
        <taxon>Eukaryota</taxon>
        <taxon>Fungi</taxon>
        <taxon>Dikarya</taxon>
        <taxon>Ascomycota</taxon>
        <taxon>Pezizomycotina</taxon>
        <taxon>Sordariomycetes</taxon>
        <taxon>Sordariomycetidae</taxon>
        <taxon>Sordariales</taxon>
        <taxon>Sordariales incertae sedis</taxon>
        <taxon>Madurella</taxon>
    </lineage>
</organism>
<dbReference type="EMBL" id="BAAFSV010000003">
    <property type="protein sequence ID" value="GAB1316211.1"/>
    <property type="molecule type" value="Genomic_DNA"/>
</dbReference>
<dbReference type="RefSeq" id="XP_070917942.1">
    <property type="nucleotide sequence ID" value="XM_071061841.1"/>
</dbReference>
<evidence type="ECO:0000313" key="1">
    <source>
        <dbReference type="EMBL" id="GAB1316211.1"/>
    </source>
</evidence>
<protein>
    <submittedName>
        <fullName evidence="1">Uncharacterized protein</fullName>
    </submittedName>
</protein>
<proteinExistence type="predicted"/>
<reference evidence="1 2" key="1">
    <citation type="submission" date="2024-09" db="EMBL/GenBank/DDBJ databases">
        <title>Itraconazole resistance in Madurella fahalii resulting from another homologue of gene encoding cytochrome P450 14-alpha sterol demethylase (CYP51).</title>
        <authorList>
            <person name="Yoshioka I."/>
            <person name="Fahal A.H."/>
            <person name="Kaneko S."/>
            <person name="Yaguchi T."/>
        </authorList>
    </citation>
    <scope>NUCLEOTIDE SEQUENCE [LARGE SCALE GENOMIC DNA]</scope>
    <source>
        <strain evidence="1 2">IFM 68171</strain>
    </source>
</reference>
<evidence type="ECO:0000313" key="2">
    <source>
        <dbReference type="Proteomes" id="UP001628179"/>
    </source>
</evidence>
<keyword evidence="2" id="KW-1185">Reference proteome</keyword>